<sequence length="19" mass="1956">HSRGIVSKKFPPAAESSAS</sequence>
<dbReference type="AlphaFoldDB" id="A0A699WND0"/>
<name>A0A699WND0_TANCI</name>
<feature type="non-terminal residue" evidence="1">
    <location>
        <position position="1"/>
    </location>
</feature>
<protein>
    <submittedName>
        <fullName evidence="1">Uncharacterized protein</fullName>
    </submittedName>
</protein>
<proteinExistence type="predicted"/>
<accession>A0A699WND0</accession>
<comment type="caution">
    <text evidence="1">The sequence shown here is derived from an EMBL/GenBank/DDBJ whole genome shotgun (WGS) entry which is preliminary data.</text>
</comment>
<evidence type="ECO:0000313" key="1">
    <source>
        <dbReference type="EMBL" id="GFD47248.1"/>
    </source>
</evidence>
<organism evidence="1">
    <name type="scientific">Tanacetum cinerariifolium</name>
    <name type="common">Dalmatian daisy</name>
    <name type="synonym">Chrysanthemum cinerariifolium</name>
    <dbReference type="NCBI Taxonomy" id="118510"/>
    <lineage>
        <taxon>Eukaryota</taxon>
        <taxon>Viridiplantae</taxon>
        <taxon>Streptophyta</taxon>
        <taxon>Embryophyta</taxon>
        <taxon>Tracheophyta</taxon>
        <taxon>Spermatophyta</taxon>
        <taxon>Magnoliopsida</taxon>
        <taxon>eudicotyledons</taxon>
        <taxon>Gunneridae</taxon>
        <taxon>Pentapetalae</taxon>
        <taxon>asterids</taxon>
        <taxon>campanulids</taxon>
        <taxon>Asterales</taxon>
        <taxon>Asteraceae</taxon>
        <taxon>Asteroideae</taxon>
        <taxon>Anthemideae</taxon>
        <taxon>Anthemidinae</taxon>
        <taxon>Tanacetum</taxon>
    </lineage>
</organism>
<dbReference type="EMBL" id="BKCJ011694410">
    <property type="protein sequence ID" value="GFD47248.1"/>
    <property type="molecule type" value="Genomic_DNA"/>
</dbReference>
<gene>
    <name evidence="1" type="ORF">Tci_919217</name>
</gene>
<reference evidence="1" key="1">
    <citation type="journal article" date="2019" name="Sci. Rep.">
        <title>Draft genome of Tanacetum cinerariifolium, the natural source of mosquito coil.</title>
        <authorList>
            <person name="Yamashiro T."/>
            <person name="Shiraishi A."/>
            <person name="Satake H."/>
            <person name="Nakayama K."/>
        </authorList>
    </citation>
    <scope>NUCLEOTIDE SEQUENCE</scope>
</reference>